<feature type="domain" description="Apple" evidence="4">
    <location>
        <begin position="42"/>
        <end position="125"/>
    </location>
</feature>
<feature type="domain" description="Apple" evidence="4">
    <location>
        <begin position="132"/>
        <end position="214"/>
    </location>
</feature>
<reference evidence="6" key="2">
    <citation type="submission" date="2019-02" db="EMBL/GenBank/DDBJ databases">
        <title>Opniocepnalus argus Var Kimnra genome.</title>
        <authorList>
            <person name="Zhou C."/>
            <person name="Xiao S."/>
        </authorList>
    </citation>
    <scope>NUCLEOTIDE SEQUENCE [LARGE SCALE GENOMIC DNA]</scope>
</reference>
<evidence type="ECO:0000256" key="2">
    <source>
        <dbReference type="ARBA" id="ARBA00023157"/>
    </source>
</evidence>
<dbReference type="Proteomes" id="UP000503349">
    <property type="component" value="Chromosome 1"/>
</dbReference>
<dbReference type="PRINTS" id="PR00005">
    <property type="entry name" value="APPLEDOMAIN"/>
</dbReference>
<accession>A0A6G1QYS6</accession>
<reference evidence="5 6" key="1">
    <citation type="submission" date="2019-02" db="EMBL/GenBank/DDBJ databases">
        <title>Opniocepnalus argus genome.</title>
        <authorList>
            <person name="Zhou C."/>
            <person name="Xiao S."/>
        </authorList>
    </citation>
    <scope>NUCLEOTIDE SEQUENCE [LARGE SCALE GENOMIC DNA]</scope>
    <source>
        <strain evidence="5">OARG1902GOOAL</strain>
        <tissue evidence="5">Muscle</tissue>
    </source>
</reference>
<keyword evidence="1" id="KW-0677">Repeat</keyword>
<dbReference type="GO" id="GO:0005576">
    <property type="term" value="C:extracellular region"/>
    <property type="evidence" value="ECO:0007669"/>
    <property type="project" value="InterPro"/>
</dbReference>
<dbReference type="CDD" id="cd01100">
    <property type="entry name" value="APPLE_Factor_XI_like"/>
    <property type="match status" value="3"/>
</dbReference>
<dbReference type="InterPro" id="IPR000177">
    <property type="entry name" value="Apple"/>
</dbReference>
<dbReference type="AlphaFoldDB" id="A0A6G1QYS6"/>
<dbReference type="SMART" id="SM00223">
    <property type="entry name" value="APPLE"/>
    <property type="match status" value="4"/>
</dbReference>
<dbReference type="SUPFAM" id="SSF57414">
    <property type="entry name" value="Hairpin loop containing domain-like"/>
    <property type="match status" value="1"/>
</dbReference>
<dbReference type="PROSITE" id="PS00495">
    <property type="entry name" value="APPLE"/>
    <property type="match status" value="1"/>
</dbReference>
<dbReference type="InterPro" id="IPR003609">
    <property type="entry name" value="Pan_app"/>
</dbReference>
<gene>
    <name evidence="5" type="ORF">EXN66_Car000810</name>
</gene>
<dbReference type="EMBL" id="CM015712">
    <property type="protein sequence ID" value="KAF3707637.1"/>
    <property type="molecule type" value="Genomic_DNA"/>
</dbReference>
<dbReference type="GO" id="GO:0006508">
    <property type="term" value="P:proteolysis"/>
    <property type="evidence" value="ECO:0007669"/>
    <property type="project" value="InterPro"/>
</dbReference>
<evidence type="ECO:0000313" key="5">
    <source>
        <dbReference type="EMBL" id="KAF3707637.1"/>
    </source>
</evidence>
<organism evidence="5 6">
    <name type="scientific">Channa argus</name>
    <name type="common">Northern snakehead</name>
    <name type="synonym">Ophicephalus argus</name>
    <dbReference type="NCBI Taxonomy" id="215402"/>
    <lineage>
        <taxon>Eukaryota</taxon>
        <taxon>Metazoa</taxon>
        <taxon>Chordata</taxon>
        <taxon>Craniata</taxon>
        <taxon>Vertebrata</taxon>
        <taxon>Euteleostomi</taxon>
        <taxon>Actinopterygii</taxon>
        <taxon>Neopterygii</taxon>
        <taxon>Teleostei</taxon>
        <taxon>Neoteleostei</taxon>
        <taxon>Acanthomorphata</taxon>
        <taxon>Anabantaria</taxon>
        <taxon>Anabantiformes</taxon>
        <taxon>Channoidei</taxon>
        <taxon>Channidae</taxon>
        <taxon>Channa</taxon>
    </lineage>
</organism>
<evidence type="ECO:0000256" key="3">
    <source>
        <dbReference type="SAM" id="SignalP"/>
    </source>
</evidence>
<dbReference type="PANTHER" id="PTHR33946:SF4">
    <property type="entry name" value="COAGULATION FACTOR XI"/>
    <property type="match status" value="1"/>
</dbReference>
<evidence type="ECO:0000313" key="6">
    <source>
        <dbReference type="Proteomes" id="UP000503349"/>
    </source>
</evidence>
<protein>
    <submittedName>
        <fullName evidence="5">Coagulation factor XI</fullName>
    </submittedName>
</protein>
<dbReference type="PANTHER" id="PTHR33946">
    <property type="match status" value="1"/>
</dbReference>
<dbReference type="PROSITE" id="PS50948">
    <property type="entry name" value="PAN"/>
    <property type="match status" value="3"/>
</dbReference>
<keyword evidence="6" id="KW-1185">Reference proteome</keyword>
<feature type="domain" description="Apple" evidence="4">
    <location>
        <begin position="225"/>
        <end position="299"/>
    </location>
</feature>
<dbReference type="Pfam" id="PF00024">
    <property type="entry name" value="PAN_1"/>
    <property type="match status" value="4"/>
</dbReference>
<sequence length="391" mass="43623">MPLCFSNLSFLCRTPAKKDKMSSHLVLVVLFSLCSLSFSQDCTPEVLENVDFPGGDISFLYSPDVTHCQLLCTQDPSCLFFTFVRADWTQDNRNFQCLFKSSPSGKPSQQIPIQGATSGFSLKFCNQESEPCLSEVYQNVDFLGADYRAVFTPDFEECQRACTQDPLCQFFTFVNEAFVTPTIRYKCHLKYSGTVARTGDIERKTGVISGFSSSIQTSKFFQPACQGKLLPSSDIPGNDFVTLPASSPEHCLALCSAHPSCTFFSFESNNFNCNLKNNPNELVTIPKQGFTSGIPAHFCQLDNSWLEVALEGVDFLGSDVRPEPMDDADTCQKTCTEDRNCQFYTFTTETFPFQDFRNICFLKRSITLPAPPKVNKLDNVVSGFSLRSCSI</sequence>
<feature type="signal peptide" evidence="3">
    <location>
        <begin position="1"/>
        <end position="39"/>
    </location>
</feature>
<name>A0A6G1QYS6_CHAAH</name>
<evidence type="ECO:0000256" key="1">
    <source>
        <dbReference type="ARBA" id="ARBA00022737"/>
    </source>
</evidence>
<keyword evidence="3" id="KW-0732">Signal</keyword>
<proteinExistence type="predicted"/>
<dbReference type="Gene3D" id="3.50.4.10">
    <property type="entry name" value="Hepatocyte Growth Factor"/>
    <property type="match status" value="4"/>
</dbReference>
<keyword evidence="2" id="KW-1015">Disulfide bond</keyword>
<feature type="chain" id="PRO_5026149795" evidence="3">
    <location>
        <begin position="40"/>
        <end position="391"/>
    </location>
</feature>
<evidence type="ECO:0000259" key="4">
    <source>
        <dbReference type="PROSITE" id="PS50948"/>
    </source>
</evidence>